<dbReference type="EMBL" id="JBHSWV010000095">
    <property type="protein sequence ID" value="MFC6764649.1"/>
    <property type="molecule type" value="Genomic_DNA"/>
</dbReference>
<comment type="caution">
    <text evidence="2">The sequence shown here is derived from an EMBL/GenBank/DDBJ whole genome shotgun (WGS) entry which is preliminary data.</text>
</comment>
<gene>
    <name evidence="2" type="ORF">ACFQE6_06255</name>
</gene>
<organism evidence="2 3">
    <name type="scientific">Natrinema soli</name>
    <dbReference type="NCBI Taxonomy" id="1930624"/>
    <lineage>
        <taxon>Archaea</taxon>
        <taxon>Methanobacteriati</taxon>
        <taxon>Methanobacteriota</taxon>
        <taxon>Stenosarchaea group</taxon>
        <taxon>Halobacteria</taxon>
        <taxon>Halobacteriales</taxon>
        <taxon>Natrialbaceae</taxon>
        <taxon>Natrinema</taxon>
    </lineage>
</organism>
<evidence type="ECO:0000256" key="1">
    <source>
        <dbReference type="SAM" id="MobiDB-lite"/>
    </source>
</evidence>
<reference evidence="2 3" key="1">
    <citation type="journal article" date="2019" name="Int. J. Syst. Evol. Microbiol.">
        <title>The Global Catalogue of Microorganisms (GCM) 10K type strain sequencing project: providing services to taxonomists for standard genome sequencing and annotation.</title>
        <authorList>
            <consortium name="The Broad Institute Genomics Platform"/>
            <consortium name="The Broad Institute Genome Sequencing Center for Infectious Disease"/>
            <person name="Wu L."/>
            <person name="Ma J."/>
        </authorList>
    </citation>
    <scope>NUCLEOTIDE SEQUENCE [LARGE SCALE GENOMIC DNA]</scope>
    <source>
        <strain evidence="2 3">LMG 29247</strain>
    </source>
</reference>
<accession>A0ABD5SI14</accession>
<evidence type="ECO:0000313" key="3">
    <source>
        <dbReference type="Proteomes" id="UP001596383"/>
    </source>
</evidence>
<dbReference type="AlphaFoldDB" id="A0ABD5SI14"/>
<feature type="region of interest" description="Disordered" evidence="1">
    <location>
        <begin position="26"/>
        <end position="50"/>
    </location>
</feature>
<sequence length="50" mass="5603">MTDDEIAELRERMEAQREDIYAALAEDLDGDPDDYRVDDAALPDGGDTDE</sequence>
<evidence type="ECO:0000313" key="2">
    <source>
        <dbReference type="EMBL" id="MFC6764649.1"/>
    </source>
</evidence>
<dbReference type="RefSeq" id="WP_273737711.1">
    <property type="nucleotide sequence ID" value="NZ_JAQIVI010000095.1"/>
</dbReference>
<keyword evidence="3" id="KW-1185">Reference proteome</keyword>
<proteinExistence type="predicted"/>
<protein>
    <submittedName>
        <fullName evidence="2">Uncharacterized protein</fullName>
    </submittedName>
</protein>
<name>A0ABD5SI14_9EURY</name>
<dbReference type="Proteomes" id="UP001596383">
    <property type="component" value="Unassembled WGS sequence"/>
</dbReference>